<evidence type="ECO:0000259" key="2">
    <source>
        <dbReference type="Pfam" id="PF01965"/>
    </source>
</evidence>
<evidence type="ECO:0000313" key="4">
    <source>
        <dbReference type="Proteomes" id="UP000620124"/>
    </source>
</evidence>
<name>A0A8H6Y7J3_9AGAR</name>
<dbReference type="PANTHER" id="PTHR43130">
    <property type="entry name" value="ARAC-FAMILY TRANSCRIPTIONAL REGULATOR"/>
    <property type="match status" value="1"/>
</dbReference>
<gene>
    <name evidence="3" type="ORF">MVEN_01073800</name>
</gene>
<protein>
    <recommendedName>
        <fullName evidence="2">DJ-1/PfpI domain-containing protein</fullName>
    </recommendedName>
</protein>
<comment type="caution">
    <text evidence="3">The sequence shown here is derived from an EMBL/GenBank/DDBJ whole genome shotgun (WGS) entry which is preliminary data.</text>
</comment>
<dbReference type="OrthoDB" id="2786563at2759"/>
<keyword evidence="1" id="KW-1133">Transmembrane helix</keyword>
<sequence>MSDHSLPDEIISEILSPALKVSDQLFSDNTGVSPFAKPSESTSAYLLVCKSWLRVATPLLYNVVVLRSKAQAKALSIVLSENDQLGQFIKKLRVEGGYGAPMHVILKSSPNISDLFLTLEIYSSDNTNGLCKGLTLINPTRLILRDLPFRPLENKMVSQLIEALSVSLSKWDLRVFECPFTRESNRAEKIIRPLVKVKRLHKLSIPNADSLSWAYSSFKECPLEVIRIKKSVSKWERKELPFQNSVLMALLDYTEASIFGQANTPKPDLEHPDIAPSLNLFFVPMAGAPKDVQDEVWSRVLYFAMSVPERANNPSSTVPRRLPLLLVSKTFNQLGLPYYYAHTVLSTVPAISKFGFVSLKNPSIGPNIRSLSIQCLNFGTNSSGAQGNPMFTPILSKASGVTRVVGYKGFADPNDTAVSMEISIPWDTFEAMAKCSGSTLREFSARIGTYQGTTVTATVFDDLTVLRRLDWKSPTGFALTNIHENGFQSLEDLWITQSSQSFLTALSLMRLKVLRRVMLCLSQDAQGDPPSPEGFLKAHGHKLTDLGLAQNIFETLSINVFDVCPNLRSLTVLVPMAVDGPPDTEYLYSTRAIPSLVKITLDVWYLPRDKNRFAAWEEFFVEFDPKCFPNLHEVEVKCCEWPTSERDIAKSCWVRGKQYDILFLPAGPIPDFETGDHKVPDGVMPFIATQAPKAKYILSVCGGAVYLAFAGVLSGKKATTNKAFYRPIVAATPKDIQWVAKARWVVDGNVWTSSGVSAGSDMTLAFIEHLAGPRVTRFIRGMVEIREVTEEDDPFAEFHGLV</sequence>
<dbReference type="Proteomes" id="UP000620124">
    <property type="component" value="Unassembled WGS sequence"/>
</dbReference>
<dbReference type="Pfam" id="PF01965">
    <property type="entry name" value="DJ-1_PfpI"/>
    <property type="match status" value="1"/>
</dbReference>
<dbReference type="EMBL" id="JACAZI010000008">
    <property type="protein sequence ID" value="KAF7353879.1"/>
    <property type="molecule type" value="Genomic_DNA"/>
</dbReference>
<dbReference type="Gene3D" id="3.40.50.880">
    <property type="match status" value="1"/>
</dbReference>
<dbReference type="InterPro" id="IPR052158">
    <property type="entry name" value="INH-QAR"/>
</dbReference>
<dbReference type="AlphaFoldDB" id="A0A8H6Y7J3"/>
<proteinExistence type="predicted"/>
<dbReference type="SUPFAM" id="SSF52317">
    <property type="entry name" value="Class I glutamine amidotransferase-like"/>
    <property type="match status" value="1"/>
</dbReference>
<organism evidence="3 4">
    <name type="scientific">Mycena venus</name>
    <dbReference type="NCBI Taxonomy" id="2733690"/>
    <lineage>
        <taxon>Eukaryota</taxon>
        <taxon>Fungi</taxon>
        <taxon>Dikarya</taxon>
        <taxon>Basidiomycota</taxon>
        <taxon>Agaricomycotina</taxon>
        <taxon>Agaricomycetes</taxon>
        <taxon>Agaricomycetidae</taxon>
        <taxon>Agaricales</taxon>
        <taxon>Marasmiineae</taxon>
        <taxon>Mycenaceae</taxon>
        <taxon>Mycena</taxon>
    </lineage>
</organism>
<dbReference type="InterPro" id="IPR029062">
    <property type="entry name" value="Class_I_gatase-like"/>
</dbReference>
<feature type="domain" description="DJ-1/PfpI" evidence="2">
    <location>
        <begin position="655"/>
        <end position="768"/>
    </location>
</feature>
<accession>A0A8H6Y7J3</accession>
<keyword evidence="1" id="KW-0812">Transmembrane</keyword>
<keyword evidence="1" id="KW-0472">Membrane</keyword>
<reference evidence="3" key="1">
    <citation type="submission" date="2020-05" db="EMBL/GenBank/DDBJ databases">
        <title>Mycena genomes resolve the evolution of fungal bioluminescence.</title>
        <authorList>
            <person name="Tsai I.J."/>
        </authorList>
    </citation>
    <scope>NUCLEOTIDE SEQUENCE</scope>
    <source>
        <strain evidence="3">CCC161011</strain>
    </source>
</reference>
<feature type="transmembrane region" description="Helical" evidence="1">
    <location>
        <begin position="696"/>
        <end position="715"/>
    </location>
</feature>
<dbReference type="PANTHER" id="PTHR43130:SF15">
    <property type="entry name" value="THIJ_PFPI FAMILY PROTEIN (AFU_ORTHOLOGUE AFUA_5G14240)"/>
    <property type="match status" value="1"/>
</dbReference>
<evidence type="ECO:0000313" key="3">
    <source>
        <dbReference type="EMBL" id="KAF7353879.1"/>
    </source>
</evidence>
<evidence type="ECO:0000256" key="1">
    <source>
        <dbReference type="SAM" id="Phobius"/>
    </source>
</evidence>
<keyword evidence="4" id="KW-1185">Reference proteome</keyword>
<dbReference type="InterPro" id="IPR002818">
    <property type="entry name" value="DJ-1/PfpI"/>
</dbReference>